<dbReference type="EMBL" id="BSXG01000089">
    <property type="protein sequence ID" value="GME39614.1"/>
    <property type="molecule type" value="Genomic_DNA"/>
</dbReference>
<organism evidence="1 2">
    <name type="scientific">Neofusicoccum parvum</name>
    <dbReference type="NCBI Taxonomy" id="310453"/>
    <lineage>
        <taxon>Eukaryota</taxon>
        <taxon>Fungi</taxon>
        <taxon>Dikarya</taxon>
        <taxon>Ascomycota</taxon>
        <taxon>Pezizomycotina</taxon>
        <taxon>Dothideomycetes</taxon>
        <taxon>Dothideomycetes incertae sedis</taxon>
        <taxon>Botryosphaeriales</taxon>
        <taxon>Botryosphaeriaceae</taxon>
        <taxon>Neofusicoccum</taxon>
    </lineage>
</organism>
<gene>
    <name evidence="1" type="primary">g10761</name>
    <name evidence="1" type="ORF">NpPPO83_00010761</name>
</gene>
<name>A0ACB5SGA4_9PEZI</name>
<proteinExistence type="predicted"/>
<accession>A0ACB5SGA4</accession>
<dbReference type="Proteomes" id="UP001165186">
    <property type="component" value="Unassembled WGS sequence"/>
</dbReference>
<protein>
    <submittedName>
        <fullName evidence="1">F-box domain cyclin-containing protein</fullName>
    </submittedName>
</protein>
<keyword evidence="2" id="KW-1185">Reference proteome</keyword>
<evidence type="ECO:0000313" key="2">
    <source>
        <dbReference type="Proteomes" id="UP001165186"/>
    </source>
</evidence>
<evidence type="ECO:0000313" key="1">
    <source>
        <dbReference type="EMBL" id="GME39614.1"/>
    </source>
</evidence>
<reference evidence="1" key="1">
    <citation type="submission" date="2024-09" db="EMBL/GenBank/DDBJ databases">
        <title>Draft Genome Sequences of Neofusicoccum parvum.</title>
        <authorList>
            <person name="Ashida A."/>
            <person name="Camagna M."/>
            <person name="Tanaka A."/>
            <person name="Takemoto D."/>
        </authorList>
    </citation>
    <scope>NUCLEOTIDE SEQUENCE</scope>
    <source>
        <strain evidence="1">PPO83</strain>
    </source>
</reference>
<sequence>MTTIVPATSPFGRAGPFSSPLGPYHGQRRNDHDTTVVGNPSHPASEPENGVGTGPCRNDSRHRRRDARSFVHEAALPLEIQLQIASHLDLKALLALRGTNRYWRWFIEACRHDALTVHPTRGRLLDLWDEWVAKRSFEESRHAVVARLEDWDREKYLEGLPAVGPGNGEARAEFEMWAREWPAKAAVGGVWPGMKVDGLPQEQSDVDGVEEGLPPLPEWYHQHTTNLLPPATFKHAFAWPLQGPHGTRNNWVHCRLEFEDDEGLPVDGGYAEHTAAGWNPLLLSRGMPGTRVRAWATGIRIQRGPMEARLGSSSGQVVLLVSGAGPLNGSVQACVEDIMVHQGSDYVAVRIPKGGRESGVCVGGWIDWLRERMERIEEEYQVFRKYGHSRKRKADEA</sequence>
<comment type="caution">
    <text evidence="1">The sequence shown here is derived from an EMBL/GenBank/DDBJ whole genome shotgun (WGS) entry which is preliminary data.</text>
</comment>